<dbReference type="Proteomes" id="UP000256845">
    <property type="component" value="Unassembled WGS sequence"/>
</dbReference>
<comment type="caution">
    <text evidence="2">Lacks conserved residue(s) required for the propagation of feature annotation.</text>
</comment>
<dbReference type="PANTHER" id="PTHR44591">
    <property type="entry name" value="STRESS RESPONSE REGULATOR PROTEIN 1"/>
    <property type="match status" value="1"/>
</dbReference>
<keyword evidence="5" id="KW-1185">Reference proteome</keyword>
<dbReference type="OrthoDB" id="8439620at2"/>
<evidence type="ECO:0000313" key="4">
    <source>
        <dbReference type="EMBL" id="RED53652.1"/>
    </source>
</evidence>
<keyword evidence="1" id="KW-0597">Phosphoprotein</keyword>
<dbReference type="InterPro" id="IPR050595">
    <property type="entry name" value="Bact_response_regulator"/>
</dbReference>
<accession>A0A3D9HVY2</accession>
<organism evidence="4 5">
    <name type="scientific">Aestuariispira insulae</name>
    <dbReference type="NCBI Taxonomy" id="1461337"/>
    <lineage>
        <taxon>Bacteria</taxon>
        <taxon>Pseudomonadati</taxon>
        <taxon>Pseudomonadota</taxon>
        <taxon>Alphaproteobacteria</taxon>
        <taxon>Rhodospirillales</taxon>
        <taxon>Kiloniellaceae</taxon>
        <taxon>Aestuariispira</taxon>
    </lineage>
</organism>
<reference evidence="4 5" key="1">
    <citation type="submission" date="2018-07" db="EMBL/GenBank/DDBJ databases">
        <title>Genomic Encyclopedia of Type Strains, Phase III (KMG-III): the genomes of soil and plant-associated and newly described type strains.</title>
        <authorList>
            <person name="Whitman W."/>
        </authorList>
    </citation>
    <scope>NUCLEOTIDE SEQUENCE [LARGE SCALE GENOMIC DNA]</scope>
    <source>
        <strain evidence="4 5">CECT 8488</strain>
    </source>
</reference>
<evidence type="ECO:0000256" key="1">
    <source>
        <dbReference type="ARBA" id="ARBA00022553"/>
    </source>
</evidence>
<dbReference type="InterPro" id="IPR011006">
    <property type="entry name" value="CheY-like_superfamily"/>
</dbReference>
<evidence type="ECO:0000256" key="2">
    <source>
        <dbReference type="PROSITE-ProRule" id="PRU00169"/>
    </source>
</evidence>
<dbReference type="RefSeq" id="WP_147300910.1">
    <property type="nucleotide sequence ID" value="NZ_QRDW01000001.1"/>
</dbReference>
<name>A0A3D9HVY2_9PROT</name>
<evidence type="ECO:0000313" key="5">
    <source>
        <dbReference type="Proteomes" id="UP000256845"/>
    </source>
</evidence>
<gene>
    <name evidence="4" type="ORF">DFP90_101444</name>
</gene>
<dbReference type="GO" id="GO:0000160">
    <property type="term" value="P:phosphorelay signal transduction system"/>
    <property type="evidence" value="ECO:0007669"/>
    <property type="project" value="InterPro"/>
</dbReference>
<comment type="caution">
    <text evidence="4">The sequence shown here is derived from an EMBL/GenBank/DDBJ whole genome shotgun (WGS) entry which is preliminary data.</text>
</comment>
<dbReference type="Gene3D" id="3.40.50.2300">
    <property type="match status" value="1"/>
</dbReference>
<sequence>MAIETYDDQVEAEYLEETRDVLSEMDVILEQLANGSEEGRRRFDVLIGKLQALCVTGRHTRHALLNVTMHRLMNYLDGISKPSKEQMQDVQIFSDTMTGILDGSIQHDGWDFSEFVRSLPVRRPMDIEDLEHLDIEVMLVEGKRSAARLFERELRACGYRVTSVRNPLEAISLAVRMRPDLIIASAELDDIGGVDLGCAIAAMPSTKNIPFAVLTSYDRNHKALADLPENAAVMNKGSRFGEDLADVLEQFKIT</sequence>
<feature type="domain" description="Response regulatory" evidence="3">
    <location>
        <begin position="136"/>
        <end position="251"/>
    </location>
</feature>
<dbReference type="EMBL" id="QRDW01000001">
    <property type="protein sequence ID" value="RED53652.1"/>
    <property type="molecule type" value="Genomic_DNA"/>
</dbReference>
<dbReference type="InterPro" id="IPR001789">
    <property type="entry name" value="Sig_transdc_resp-reg_receiver"/>
</dbReference>
<proteinExistence type="predicted"/>
<dbReference type="CDD" id="cd00156">
    <property type="entry name" value="REC"/>
    <property type="match status" value="1"/>
</dbReference>
<dbReference type="PROSITE" id="PS50110">
    <property type="entry name" value="RESPONSE_REGULATORY"/>
    <property type="match status" value="1"/>
</dbReference>
<protein>
    <submittedName>
        <fullName evidence="4">Response regulator receiver domain-containing protein</fullName>
    </submittedName>
</protein>
<dbReference type="PANTHER" id="PTHR44591:SF23">
    <property type="entry name" value="CHEY SUBFAMILY"/>
    <property type="match status" value="1"/>
</dbReference>
<evidence type="ECO:0000259" key="3">
    <source>
        <dbReference type="PROSITE" id="PS50110"/>
    </source>
</evidence>
<dbReference type="AlphaFoldDB" id="A0A3D9HVY2"/>
<dbReference type="SUPFAM" id="SSF52172">
    <property type="entry name" value="CheY-like"/>
    <property type="match status" value="1"/>
</dbReference>